<sequence length="195" mass="22294">MKLQLQITTRDIPHSEALENHIRQKTEKLETFYPQIMGCRIVVEVPHKHKHQGNLFNVRLDITVPGKELVVTREPNEDVYVALRDAFDAAKRQLEDYGRRQRGEVKAHAPVLHGKVVRLMPEEGYGFVETSGGQELYFHRENLANNNFEQLEEGSEVQFLEDIGSEGFQAKRVSTGKHHVEEPEEAEPRLTGSGD</sequence>
<name>A0A1H8G3M9_9PROT</name>
<dbReference type="CDD" id="cd00552">
    <property type="entry name" value="RaiA"/>
    <property type="match status" value="1"/>
</dbReference>
<evidence type="ECO:0000259" key="2">
    <source>
        <dbReference type="PROSITE" id="PS51857"/>
    </source>
</evidence>
<dbReference type="Gene3D" id="2.40.50.140">
    <property type="entry name" value="Nucleic acid-binding proteins"/>
    <property type="match status" value="1"/>
</dbReference>
<dbReference type="NCBIfam" id="TIGR00741">
    <property type="entry name" value="yfiA"/>
    <property type="match status" value="1"/>
</dbReference>
<dbReference type="Proteomes" id="UP000183898">
    <property type="component" value="Unassembled WGS sequence"/>
</dbReference>
<reference evidence="3 4" key="1">
    <citation type="submission" date="2016-10" db="EMBL/GenBank/DDBJ databases">
        <authorList>
            <person name="de Groot N.N."/>
        </authorList>
    </citation>
    <scope>NUCLEOTIDE SEQUENCE [LARGE SCALE GENOMIC DNA]</scope>
    <source>
        <strain evidence="3 4">Nl18</strain>
    </source>
</reference>
<dbReference type="RefSeq" id="WP_074745288.1">
    <property type="nucleotide sequence ID" value="NZ_FOCT01000004.1"/>
</dbReference>
<dbReference type="InterPro" id="IPR036567">
    <property type="entry name" value="RHF-like"/>
</dbReference>
<dbReference type="SUPFAM" id="SSF69754">
    <property type="entry name" value="Ribosome binding protein Y (YfiA homologue)"/>
    <property type="match status" value="1"/>
</dbReference>
<dbReference type="InterPro" id="IPR012340">
    <property type="entry name" value="NA-bd_OB-fold"/>
</dbReference>
<dbReference type="Pfam" id="PF02482">
    <property type="entry name" value="Ribosomal_S30AE"/>
    <property type="match status" value="1"/>
</dbReference>
<evidence type="ECO:0000313" key="4">
    <source>
        <dbReference type="Proteomes" id="UP000183898"/>
    </source>
</evidence>
<feature type="domain" description="CSD" evidence="2">
    <location>
        <begin position="111"/>
        <end position="175"/>
    </location>
</feature>
<dbReference type="EMBL" id="FOCT01000004">
    <property type="protein sequence ID" value="SEN38107.1"/>
    <property type="molecule type" value="Genomic_DNA"/>
</dbReference>
<dbReference type="Pfam" id="PF00313">
    <property type="entry name" value="CSD"/>
    <property type="match status" value="1"/>
</dbReference>
<dbReference type="GO" id="GO:0003676">
    <property type="term" value="F:nucleic acid binding"/>
    <property type="evidence" value="ECO:0007669"/>
    <property type="project" value="InterPro"/>
</dbReference>
<feature type="region of interest" description="Disordered" evidence="1">
    <location>
        <begin position="170"/>
        <end position="195"/>
    </location>
</feature>
<proteinExistence type="predicted"/>
<gene>
    <name evidence="3" type="ORF">SAMN05216404_10472</name>
</gene>
<dbReference type="Gene3D" id="3.30.160.100">
    <property type="entry name" value="Ribosome hibernation promotion factor-like"/>
    <property type="match status" value="1"/>
</dbReference>
<dbReference type="AlphaFoldDB" id="A0A1H8G3M9"/>
<dbReference type="PROSITE" id="PS51857">
    <property type="entry name" value="CSD_2"/>
    <property type="match status" value="1"/>
</dbReference>
<evidence type="ECO:0000313" key="3">
    <source>
        <dbReference type="EMBL" id="SEN38107.1"/>
    </source>
</evidence>
<organism evidence="3 4">
    <name type="scientific">Nitrosospira multiformis</name>
    <dbReference type="NCBI Taxonomy" id="1231"/>
    <lineage>
        <taxon>Bacteria</taxon>
        <taxon>Pseudomonadati</taxon>
        <taxon>Pseudomonadota</taxon>
        <taxon>Betaproteobacteria</taxon>
        <taxon>Nitrosomonadales</taxon>
        <taxon>Nitrosomonadaceae</taxon>
        <taxon>Nitrosospira</taxon>
    </lineage>
</organism>
<protein>
    <submittedName>
        <fullName evidence="3">Ribosomal subunit interface protein</fullName>
    </submittedName>
</protein>
<dbReference type="InterPro" id="IPR003489">
    <property type="entry name" value="RHF/RaiA"/>
</dbReference>
<accession>A0A1H8G3M9</accession>
<dbReference type="InterPro" id="IPR002059">
    <property type="entry name" value="CSP_DNA-bd"/>
</dbReference>
<evidence type="ECO:0000256" key="1">
    <source>
        <dbReference type="SAM" id="MobiDB-lite"/>
    </source>
</evidence>
<dbReference type="SUPFAM" id="SSF50249">
    <property type="entry name" value="Nucleic acid-binding proteins"/>
    <property type="match status" value="1"/>
</dbReference>